<dbReference type="EMBL" id="BTGU01000099">
    <property type="protein sequence ID" value="GMN60442.1"/>
    <property type="molecule type" value="Genomic_DNA"/>
</dbReference>
<dbReference type="Proteomes" id="UP001187192">
    <property type="component" value="Unassembled WGS sequence"/>
</dbReference>
<evidence type="ECO:0000313" key="1">
    <source>
        <dbReference type="EMBL" id="GMN60442.1"/>
    </source>
</evidence>
<gene>
    <name evidence="1" type="ORF">TIFTF001_029551</name>
</gene>
<protein>
    <submittedName>
        <fullName evidence="1">Uncharacterized protein</fullName>
    </submittedName>
</protein>
<dbReference type="Gramene" id="FCD_00016130-RA">
    <property type="protein sequence ID" value="FCD_00016130-RA:cds"/>
    <property type="gene ID" value="FCD_00016130"/>
</dbReference>
<evidence type="ECO:0000313" key="2">
    <source>
        <dbReference type="Proteomes" id="UP001187192"/>
    </source>
</evidence>
<keyword evidence="2" id="KW-1185">Reference proteome</keyword>
<name>A0AA88J2Z0_FICCA</name>
<reference evidence="1" key="1">
    <citation type="submission" date="2023-07" db="EMBL/GenBank/DDBJ databases">
        <title>draft genome sequence of fig (Ficus carica).</title>
        <authorList>
            <person name="Takahashi T."/>
            <person name="Nishimura K."/>
        </authorList>
    </citation>
    <scope>NUCLEOTIDE SEQUENCE</scope>
</reference>
<feature type="non-terminal residue" evidence="1">
    <location>
        <position position="1"/>
    </location>
</feature>
<proteinExistence type="predicted"/>
<sequence length="40" mass="4631">MHELGLQFCLLLRKVNSAAVKINSSRKSLQHRVVVQIYLH</sequence>
<dbReference type="AlphaFoldDB" id="A0AA88J2Z0"/>
<comment type="caution">
    <text evidence="1">The sequence shown here is derived from an EMBL/GenBank/DDBJ whole genome shotgun (WGS) entry which is preliminary data.</text>
</comment>
<organism evidence="1 2">
    <name type="scientific">Ficus carica</name>
    <name type="common">Common fig</name>
    <dbReference type="NCBI Taxonomy" id="3494"/>
    <lineage>
        <taxon>Eukaryota</taxon>
        <taxon>Viridiplantae</taxon>
        <taxon>Streptophyta</taxon>
        <taxon>Embryophyta</taxon>
        <taxon>Tracheophyta</taxon>
        <taxon>Spermatophyta</taxon>
        <taxon>Magnoliopsida</taxon>
        <taxon>eudicotyledons</taxon>
        <taxon>Gunneridae</taxon>
        <taxon>Pentapetalae</taxon>
        <taxon>rosids</taxon>
        <taxon>fabids</taxon>
        <taxon>Rosales</taxon>
        <taxon>Moraceae</taxon>
        <taxon>Ficeae</taxon>
        <taxon>Ficus</taxon>
    </lineage>
</organism>
<accession>A0AA88J2Z0</accession>